<evidence type="ECO:0000313" key="1">
    <source>
        <dbReference type="EMBL" id="EPN30833.1"/>
    </source>
</evidence>
<organism evidence="1 2">
    <name type="scientific">Pseudomonas syringae pv. actinidiae ICMP 18807</name>
    <dbReference type="NCBI Taxonomy" id="1194404"/>
    <lineage>
        <taxon>Bacteria</taxon>
        <taxon>Pseudomonadati</taxon>
        <taxon>Pseudomonadota</taxon>
        <taxon>Gammaproteobacteria</taxon>
        <taxon>Pseudomonadales</taxon>
        <taxon>Pseudomonadaceae</taxon>
        <taxon>Pseudomonas</taxon>
        <taxon>Pseudomonas syringae</taxon>
    </lineage>
</organism>
<dbReference type="Proteomes" id="UP000015729">
    <property type="component" value="Unassembled WGS sequence"/>
</dbReference>
<gene>
    <name evidence="1" type="ORF">A244_38450</name>
</gene>
<protein>
    <submittedName>
        <fullName evidence="1">Uncharacterized protein</fullName>
    </submittedName>
</protein>
<comment type="caution">
    <text evidence="1">The sequence shown here is derived from an EMBL/GenBank/DDBJ whole genome shotgun (WGS) entry which is preliminary data.</text>
</comment>
<proteinExistence type="predicted"/>
<reference evidence="1 2" key="1">
    <citation type="journal article" date="2013" name="PLoS Pathog.">
        <title>Genomic analysis of the Kiwifruit pathogen Pseudomonas syringae pv. actinidiae provides insight into the origins of an emergent plant disease.</title>
        <authorList>
            <person name="McCann H.C."/>
            <person name="Rikkerink E.H."/>
            <person name="Bertels F."/>
            <person name="Fiers M."/>
            <person name="Lu A."/>
            <person name="Rees-George J."/>
            <person name="Andersen M.T."/>
            <person name="Gleave A.P."/>
            <person name="Haubold B."/>
            <person name="Wohlers M.W."/>
            <person name="Guttman D.S."/>
            <person name="Wang P.W."/>
            <person name="Straub C."/>
            <person name="Vanneste J.L."/>
            <person name="Rainey P.B."/>
            <person name="Templeton M.D."/>
        </authorList>
    </citation>
    <scope>NUCLEOTIDE SEQUENCE [LARGE SCALE GENOMIC DNA]</scope>
    <source>
        <strain evidence="1 2">ICMP 18807</strain>
    </source>
</reference>
<name>S6TXJ2_PSESF</name>
<evidence type="ECO:0000313" key="2">
    <source>
        <dbReference type="Proteomes" id="UP000015729"/>
    </source>
</evidence>
<sequence length="61" mass="6676">MSRLASIWLAMTEMSRPACTVRSRPALAVEPSWVMSLLLCLLSENRLLVTSVAAMVTSRPA</sequence>
<dbReference type="AlphaFoldDB" id="S6TXJ2"/>
<dbReference type="EMBL" id="AOKG01002624">
    <property type="protein sequence ID" value="EPN30833.1"/>
    <property type="molecule type" value="Genomic_DNA"/>
</dbReference>
<accession>S6TXJ2</accession>